<dbReference type="AlphaFoldDB" id="A0A4R3XZT5"/>
<gene>
    <name evidence="2" type="ORF">EDC63_1116</name>
</gene>
<dbReference type="PANTHER" id="PTHR35024:SF4">
    <property type="entry name" value="POLYMER-FORMING CYTOSKELETAL PROTEIN"/>
    <property type="match status" value="1"/>
</dbReference>
<comment type="similarity">
    <text evidence="1">Belongs to the bactofilin family.</text>
</comment>
<dbReference type="InterPro" id="IPR007607">
    <property type="entry name" value="BacA/B"/>
</dbReference>
<dbReference type="RefSeq" id="WP_124946134.1">
    <property type="nucleotide sequence ID" value="NZ_BHVT01000027.1"/>
</dbReference>
<dbReference type="EMBL" id="SMCO01000011">
    <property type="protein sequence ID" value="TCV84662.1"/>
    <property type="molecule type" value="Genomic_DNA"/>
</dbReference>
<reference evidence="2 3" key="1">
    <citation type="submission" date="2019-03" db="EMBL/GenBank/DDBJ databases">
        <title>Genomic Encyclopedia of Type Strains, Phase IV (KMG-IV): sequencing the most valuable type-strain genomes for metagenomic binning, comparative biology and taxonomic classification.</title>
        <authorList>
            <person name="Goeker M."/>
        </authorList>
    </citation>
    <scope>NUCLEOTIDE SEQUENCE [LARGE SCALE GENOMIC DNA]</scope>
    <source>
        <strain evidence="2 3">DSM 100309</strain>
    </source>
</reference>
<evidence type="ECO:0000313" key="3">
    <source>
        <dbReference type="Proteomes" id="UP000295367"/>
    </source>
</evidence>
<protein>
    <submittedName>
        <fullName evidence="2">Cytoskeletal protein CcmA (Bactofilin family)</fullName>
    </submittedName>
</protein>
<name>A0A4R3XZT5_9PROT</name>
<sequence length="136" mass="14282">MFFKNKRSKPQSKIGSLIGAGTTLEGNVKFSGGLHVDGCIKGSVSSEGDKPCTLVLSEQAVIEGAINVSHVVINGTVIGPVNASEYVELQSKSRVTGDVCYKTLEMHLGAVVEGKLIHPHGNEPAPIVELKTATNN</sequence>
<organism evidence="2 3">
    <name type="scientific">Sulfurirhabdus autotrophica</name>
    <dbReference type="NCBI Taxonomy" id="1706046"/>
    <lineage>
        <taxon>Bacteria</taxon>
        <taxon>Pseudomonadati</taxon>
        <taxon>Pseudomonadota</taxon>
        <taxon>Betaproteobacteria</taxon>
        <taxon>Nitrosomonadales</taxon>
        <taxon>Sulfuricellaceae</taxon>
        <taxon>Sulfurirhabdus</taxon>
    </lineage>
</organism>
<dbReference type="PANTHER" id="PTHR35024">
    <property type="entry name" value="HYPOTHETICAL CYTOSOLIC PROTEIN"/>
    <property type="match status" value="1"/>
</dbReference>
<evidence type="ECO:0000256" key="1">
    <source>
        <dbReference type="ARBA" id="ARBA00044755"/>
    </source>
</evidence>
<dbReference type="Proteomes" id="UP000295367">
    <property type="component" value="Unassembled WGS sequence"/>
</dbReference>
<dbReference type="OrthoDB" id="8903691at2"/>
<accession>A0A4R3XZT5</accession>
<evidence type="ECO:0000313" key="2">
    <source>
        <dbReference type="EMBL" id="TCV84662.1"/>
    </source>
</evidence>
<keyword evidence="3" id="KW-1185">Reference proteome</keyword>
<comment type="caution">
    <text evidence="2">The sequence shown here is derived from an EMBL/GenBank/DDBJ whole genome shotgun (WGS) entry which is preliminary data.</text>
</comment>
<proteinExistence type="inferred from homology"/>
<dbReference type="Pfam" id="PF04519">
    <property type="entry name" value="Bactofilin"/>
    <property type="match status" value="1"/>
</dbReference>